<dbReference type="Gene3D" id="1.25.40.390">
    <property type="match status" value="1"/>
</dbReference>
<evidence type="ECO:0000256" key="3">
    <source>
        <dbReference type="ARBA" id="ARBA00022729"/>
    </source>
</evidence>
<dbReference type="InterPro" id="IPR033985">
    <property type="entry name" value="SusD-like_N"/>
</dbReference>
<evidence type="ECO:0000256" key="1">
    <source>
        <dbReference type="ARBA" id="ARBA00004442"/>
    </source>
</evidence>
<dbReference type="Gene3D" id="1.25.40.900">
    <property type="match status" value="1"/>
</dbReference>
<evidence type="ECO:0000256" key="4">
    <source>
        <dbReference type="ARBA" id="ARBA00023136"/>
    </source>
</evidence>
<gene>
    <name evidence="8" type="ORF">JKG61_16855</name>
</gene>
<evidence type="ECO:0000313" key="9">
    <source>
        <dbReference type="Proteomes" id="UP000625283"/>
    </source>
</evidence>
<comment type="subcellular location">
    <subcellularLocation>
        <location evidence="1">Cell outer membrane</location>
    </subcellularLocation>
</comment>
<keyword evidence="3" id="KW-0732">Signal</keyword>
<evidence type="ECO:0000256" key="5">
    <source>
        <dbReference type="ARBA" id="ARBA00023237"/>
    </source>
</evidence>
<dbReference type="Pfam" id="PF07980">
    <property type="entry name" value="SusD_RagB"/>
    <property type="match status" value="1"/>
</dbReference>
<keyword evidence="9" id="KW-1185">Reference proteome</keyword>
<evidence type="ECO:0000259" key="7">
    <source>
        <dbReference type="Pfam" id="PF14322"/>
    </source>
</evidence>
<keyword evidence="5" id="KW-0998">Cell outer membrane</keyword>
<evidence type="ECO:0000313" key="8">
    <source>
        <dbReference type="EMBL" id="MBL1410429.1"/>
    </source>
</evidence>
<dbReference type="Pfam" id="PF14322">
    <property type="entry name" value="SusD-like_3"/>
    <property type="match status" value="1"/>
</dbReference>
<evidence type="ECO:0000259" key="6">
    <source>
        <dbReference type="Pfam" id="PF07980"/>
    </source>
</evidence>
<name>A0ABS1R783_9SPHI</name>
<dbReference type="Proteomes" id="UP000625283">
    <property type="component" value="Unassembled WGS sequence"/>
</dbReference>
<comment type="caution">
    <text evidence="8">The sequence shown here is derived from an EMBL/GenBank/DDBJ whole genome shotgun (WGS) entry which is preliminary data.</text>
</comment>
<reference evidence="8 9" key="1">
    <citation type="submission" date="2021-01" db="EMBL/GenBank/DDBJ databases">
        <title>C459-1 draft genome sequence.</title>
        <authorList>
            <person name="Zhang X.-F."/>
        </authorList>
    </citation>
    <scope>NUCLEOTIDE SEQUENCE [LARGE SCALE GENOMIC DNA]</scope>
    <source>
        <strain evidence="9">C459-1</strain>
    </source>
</reference>
<accession>A0ABS1R783</accession>
<dbReference type="InterPro" id="IPR012944">
    <property type="entry name" value="SusD_RagB_dom"/>
</dbReference>
<feature type="domain" description="RagB/SusD" evidence="6">
    <location>
        <begin position="339"/>
        <end position="441"/>
    </location>
</feature>
<organism evidence="8 9">
    <name type="scientific">Sphingobacterium faecale</name>
    <dbReference type="NCBI Taxonomy" id="2803775"/>
    <lineage>
        <taxon>Bacteria</taxon>
        <taxon>Pseudomonadati</taxon>
        <taxon>Bacteroidota</taxon>
        <taxon>Sphingobacteriia</taxon>
        <taxon>Sphingobacteriales</taxon>
        <taxon>Sphingobacteriaceae</taxon>
        <taxon>Sphingobacterium</taxon>
    </lineage>
</organism>
<dbReference type="SUPFAM" id="SSF48452">
    <property type="entry name" value="TPR-like"/>
    <property type="match status" value="1"/>
</dbReference>
<dbReference type="EMBL" id="JAERTY010000009">
    <property type="protein sequence ID" value="MBL1410429.1"/>
    <property type="molecule type" value="Genomic_DNA"/>
</dbReference>
<proteinExistence type="inferred from homology"/>
<protein>
    <submittedName>
        <fullName evidence="8">RagB/SusD family nutrient uptake outer membrane protein</fullName>
    </submittedName>
</protein>
<evidence type="ECO:0000256" key="2">
    <source>
        <dbReference type="ARBA" id="ARBA00006275"/>
    </source>
</evidence>
<comment type="similarity">
    <text evidence="2">Belongs to the SusD family.</text>
</comment>
<keyword evidence="4" id="KW-0472">Membrane</keyword>
<dbReference type="RefSeq" id="WP_202104121.1">
    <property type="nucleotide sequence ID" value="NZ_JAERTY010000009.1"/>
</dbReference>
<dbReference type="InterPro" id="IPR011990">
    <property type="entry name" value="TPR-like_helical_dom_sf"/>
</dbReference>
<dbReference type="Gene3D" id="2.20.20.130">
    <property type="match status" value="1"/>
</dbReference>
<feature type="domain" description="SusD-like N-terminal" evidence="7">
    <location>
        <begin position="19"/>
        <end position="239"/>
    </location>
</feature>
<sequence>MVRILYILLLSCLCLGCNKWLEVQPKTHAPEDVLFKDEQGFKDALTGVYVSMSSPSLYAKEMTMGLMDVLAQNYNITTTTNTYYQASKYNYLDIGIRPKVDGLWKTSYNAIANINNLLANIDAKKSVFKKNNYEQVKGEALALRALLHFDLLRTFGPIPTASGMMERAIPYVTSFKMDVVPSITLAEGLDFCLKDLEDAIDLLAQNKAVNNGIEDPFLSYTRNHMNYWASTGLMARIYLYKGDKELAYKKAKEVVDSKLFNFVTANAINSSTRSDFVFSSEILFGLYVSNLKDINTSLFSSSASTSLLSNTETFRNQLYEIAVGGSTDFRYLYLWGTEGSSATKYPLKYWQSSNVGNNITNMNRVPCIRLTEMYYIAAEATSSLGEKIDLINTVRTNRGLKTLAKSLDGHIMTEEIFKEYKKEFYQEGQLFFYFKRKNADKIEGFPTIMDASVYVLPKPDDEIEFSSTK</sequence>